<dbReference type="Proteomes" id="UP000178700">
    <property type="component" value="Unassembled WGS sequence"/>
</dbReference>
<protein>
    <submittedName>
        <fullName evidence="1">Uncharacterized protein</fullName>
    </submittedName>
</protein>
<organism evidence="1 2">
    <name type="scientific">Candidatus Nomurabacteria bacterium RIFCSPHIGHO2_01_FULL_39_10</name>
    <dbReference type="NCBI Taxonomy" id="1801733"/>
    <lineage>
        <taxon>Bacteria</taxon>
        <taxon>Candidatus Nomuraibacteriota</taxon>
    </lineage>
</organism>
<sequence length="96" mass="10989">MTDTLENKALTEFTAFRDKAQAIYQQHQSEFERAHNGQYVCIAGIDSDKPQFYFGKNDKDASYLARREHPQGKLYTKGINTPPEAHALSPLKIHYS</sequence>
<accession>A0A1F6V5K5</accession>
<evidence type="ECO:0000313" key="1">
    <source>
        <dbReference type="EMBL" id="OGI64736.1"/>
    </source>
</evidence>
<evidence type="ECO:0000313" key="2">
    <source>
        <dbReference type="Proteomes" id="UP000178700"/>
    </source>
</evidence>
<comment type="caution">
    <text evidence="1">The sequence shown here is derived from an EMBL/GenBank/DDBJ whole genome shotgun (WGS) entry which is preliminary data.</text>
</comment>
<name>A0A1F6V5K5_9BACT</name>
<proteinExistence type="predicted"/>
<gene>
    <name evidence="1" type="ORF">A2642_02815</name>
</gene>
<reference evidence="1 2" key="1">
    <citation type="journal article" date="2016" name="Nat. Commun.">
        <title>Thousands of microbial genomes shed light on interconnected biogeochemical processes in an aquifer system.</title>
        <authorList>
            <person name="Anantharaman K."/>
            <person name="Brown C.T."/>
            <person name="Hug L.A."/>
            <person name="Sharon I."/>
            <person name="Castelle C.J."/>
            <person name="Probst A.J."/>
            <person name="Thomas B.C."/>
            <person name="Singh A."/>
            <person name="Wilkins M.J."/>
            <person name="Karaoz U."/>
            <person name="Brodie E.L."/>
            <person name="Williams K.H."/>
            <person name="Hubbard S.S."/>
            <person name="Banfield J.F."/>
        </authorList>
    </citation>
    <scope>NUCLEOTIDE SEQUENCE [LARGE SCALE GENOMIC DNA]</scope>
</reference>
<dbReference type="AlphaFoldDB" id="A0A1F6V5K5"/>
<dbReference type="EMBL" id="MFTJ01000039">
    <property type="protein sequence ID" value="OGI64736.1"/>
    <property type="molecule type" value="Genomic_DNA"/>
</dbReference>